<dbReference type="EMBL" id="BGPR01002831">
    <property type="protein sequence ID" value="GBM79623.1"/>
    <property type="molecule type" value="Genomic_DNA"/>
</dbReference>
<feature type="compositionally biased region" description="Acidic residues" evidence="1">
    <location>
        <begin position="1"/>
        <end position="18"/>
    </location>
</feature>
<proteinExistence type="predicted"/>
<feature type="compositionally biased region" description="Polar residues" evidence="1">
    <location>
        <begin position="37"/>
        <end position="50"/>
    </location>
</feature>
<evidence type="ECO:0000256" key="1">
    <source>
        <dbReference type="SAM" id="MobiDB-lite"/>
    </source>
</evidence>
<gene>
    <name evidence="2" type="ORF">AVEN_131224_1</name>
</gene>
<feature type="region of interest" description="Disordered" evidence="1">
    <location>
        <begin position="1"/>
        <end position="62"/>
    </location>
</feature>
<sequence>MADVFSTEDYEDCLDESNETSAVREPSTDSREEEDITNSQNLLNGDSQELNEPLKDSSDMTLKQGVSEPELFASEDLLVNPDDLLPPVVKLEKYASSDIVFNR</sequence>
<keyword evidence="3" id="KW-1185">Reference proteome</keyword>
<organism evidence="2 3">
    <name type="scientific">Araneus ventricosus</name>
    <name type="common">Orbweaver spider</name>
    <name type="synonym">Epeira ventricosa</name>
    <dbReference type="NCBI Taxonomy" id="182803"/>
    <lineage>
        <taxon>Eukaryota</taxon>
        <taxon>Metazoa</taxon>
        <taxon>Ecdysozoa</taxon>
        <taxon>Arthropoda</taxon>
        <taxon>Chelicerata</taxon>
        <taxon>Arachnida</taxon>
        <taxon>Araneae</taxon>
        <taxon>Araneomorphae</taxon>
        <taxon>Entelegynae</taxon>
        <taxon>Araneoidea</taxon>
        <taxon>Araneidae</taxon>
        <taxon>Araneus</taxon>
    </lineage>
</organism>
<dbReference type="AlphaFoldDB" id="A0A4Y2IP68"/>
<comment type="caution">
    <text evidence="2">The sequence shown here is derived from an EMBL/GenBank/DDBJ whole genome shotgun (WGS) entry which is preliminary data.</text>
</comment>
<name>A0A4Y2IP68_ARAVE</name>
<reference evidence="2 3" key="1">
    <citation type="journal article" date="2019" name="Sci. Rep.">
        <title>Orb-weaving spider Araneus ventricosus genome elucidates the spidroin gene catalogue.</title>
        <authorList>
            <person name="Kono N."/>
            <person name="Nakamura H."/>
            <person name="Ohtoshi R."/>
            <person name="Moran D.A.P."/>
            <person name="Shinohara A."/>
            <person name="Yoshida Y."/>
            <person name="Fujiwara M."/>
            <person name="Mori M."/>
            <person name="Tomita M."/>
            <person name="Arakawa K."/>
        </authorList>
    </citation>
    <scope>NUCLEOTIDE SEQUENCE [LARGE SCALE GENOMIC DNA]</scope>
</reference>
<evidence type="ECO:0000313" key="3">
    <source>
        <dbReference type="Proteomes" id="UP000499080"/>
    </source>
</evidence>
<dbReference type="OrthoDB" id="6437220at2759"/>
<evidence type="ECO:0000313" key="2">
    <source>
        <dbReference type="EMBL" id="GBM79623.1"/>
    </source>
</evidence>
<protein>
    <submittedName>
        <fullName evidence="2">Uncharacterized protein</fullName>
    </submittedName>
</protein>
<dbReference type="Proteomes" id="UP000499080">
    <property type="component" value="Unassembled WGS sequence"/>
</dbReference>
<accession>A0A4Y2IP68</accession>